<dbReference type="Proteomes" id="UP000799755">
    <property type="component" value="Unassembled WGS sequence"/>
</dbReference>
<gene>
    <name evidence="1" type="ORF">BDR25DRAFT_255524</name>
</gene>
<evidence type="ECO:0000313" key="1">
    <source>
        <dbReference type="EMBL" id="KAF2474987.1"/>
    </source>
</evidence>
<reference evidence="1" key="1">
    <citation type="journal article" date="2020" name="Stud. Mycol.">
        <title>101 Dothideomycetes genomes: a test case for predicting lifestyles and emergence of pathogens.</title>
        <authorList>
            <person name="Haridas S."/>
            <person name="Albert R."/>
            <person name="Binder M."/>
            <person name="Bloem J."/>
            <person name="Labutti K."/>
            <person name="Salamov A."/>
            <person name="Andreopoulos B."/>
            <person name="Baker S."/>
            <person name="Barry K."/>
            <person name="Bills G."/>
            <person name="Bluhm B."/>
            <person name="Cannon C."/>
            <person name="Castanera R."/>
            <person name="Culley D."/>
            <person name="Daum C."/>
            <person name="Ezra D."/>
            <person name="Gonzalez J."/>
            <person name="Henrissat B."/>
            <person name="Kuo A."/>
            <person name="Liang C."/>
            <person name="Lipzen A."/>
            <person name="Lutzoni F."/>
            <person name="Magnuson J."/>
            <person name="Mondo S."/>
            <person name="Nolan M."/>
            <person name="Ohm R."/>
            <person name="Pangilinan J."/>
            <person name="Park H.-J."/>
            <person name="Ramirez L."/>
            <person name="Alfaro M."/>
            <person name="Sun H."/>
            <person name="Tritt A."/>
            <person name="Yoshinaga Y."/>
            <person name="Zwiers L.-H."/>
            <person name="Turgeon B."/>
            <person name="Goodwin S."/>
            <person name="Spatafora J."/>
            <person name="Crous P."/>
            <person name="Grigoriev I."/>
        </authorList>
    </citation>
    <scope>NUCLEOTIDE SEQUENCE</scope>
    <source>
        <strain evidence="1">ATCC 200398</strain>
    </source>
</reference>
<sequence length="715" mass="80623">MPDPLSIAASSFAVVGVADFVLRASIECCRFLSEIKDAPDEISRLQISIKENKQLVNALKTHLNDLRDPASLISFSAVELNQAFDGFNTSVRALKRELNNLLGLEKRHNGVDKTWGRVKWLLDERKVRKSLEKLEWSKSTLSVSLSLVEGFVDSLTIHLLAPLKVLENVVQQNFQRITSTMSMQLQELSVVRDGEEKMLGEQENIRLQSTQQLKKIGLIRKDQLKASRIDQMEHAKTRGIITEGHRKVMNAISKLQDSRTTLSKAPIIARKTNREIYFIGERRESILTPLLLMKDHVRWAVLHVASCHAERISPKHLFWLRSEFDSLISSATQEAAAICPGSTAMPFDQWNYSTGSTPFSDTGVPLGAPISRDDFEDEGHSRATIIGHHGTAHRRRFRFDHQVFSSSSPAGQLHMTVPLISNVPNVTYNMDEARLSFIPSIGICSTSIDARFVKSMNYGPEPRLYVQLNAFRLVEDLGLHRTLFCNGTLEEIDAAFRSGIYAARYIRPEVLQYLDNQGVGPVALNGELDALDGLWDGIQGLCSEMSSIELFYQTLSYFDEKTTTFNSSHSESLLHAVCWHPELSFPEKTPLLDHVMGIGGRSLATVRLLLEFGVNLDAADLDGRNAIHAAMYSNIRLGERMLPEVLEEMLSLLIEAGVDLHHRDKWGDTPSYSARYDHKCWAAWCRALERNGRKIDEVVQEDEELWLLEESSEEE</sequence>
<organism evidence="1 2">
    <name type="scientific">Lindgomyces ingoldianus</name>
    <dbReference type="NCBI Taxonomy" id="673940"/>
    <lineage>
        <taxon>Eukaryota</taxon>
        <taxon>Fungi</taxon>
        <taxon>Dikarya</taxon>
        <taxon>Ascomycota</taxon>
        <taxon>Pezizomycotina</taxon>
        <taxon>Dothideomycetes</taxon>
        <taxon>Pleosporomycetidae</taxon>
        <taxon>Pleosporales</taxon>
        <taxon>Lindgomycetaceae</taxon>
        <taxon>Lindgomyces</taxon>
    </lineage>
</organism>
<feature type="non-terminal residue" evidence="1">
    <location>
        <position position="715"/>
    </location>
</feature>
<evidence type="ECO:0000313" key="2">
    <source>
        <dbReference type="Proteomes" id="UP000799755"/>
    </source>
</evidence>
<protein>
    <submittedName>
        <fullName evidence="1">Uncharacterized protein</fullName>
    </submittedName>
</protein>
<dbReference type="EMBL" id="MU003497">
    <property type="protein sequence ID" value="KAF2474987.1"/>
    <property type="molecule type" value="Genomic_DNA"/>
</dbReference>
<name>A0ACB6R8Z2_9PLEO</name>
<proteinExistence type="predicted"/>
<accession>A0ACB6R8Z2</accession>
<comment type="caution">
    <text evidence="1">The sequence shown here is derived from an EMBL/GenBank/DDBJ whole genome shotgun (WGS) entry which is preliminary data.</text>
</comment>
<keyword evidence="2" id="KW-1185">Reference proteome</keyword>